<comment type="caution">
    <text evidence="7">The sequence shown here is derived from an EMBL/GenBank/DDBJ whole genome shotgun (WGS) entry which is preliminary data.</text>
</comment>
<evidence type="ECO:0000256" key="1">
    <source>
        <dbReference type="ARBA" id="ARBA00022517"/>
    </source>
</evidence>
<dbReference type="EMBL" id="JACSNR010000004">
    <property type="protein sequence ID" value="MBM6923158.1"/>
    <property type="molecule type" value="Genomic_DNA"/>
</dbReference>
<dbReference type="Pfam" id="PF04327">
    <property type="entry name" value="Peptidase_Prp"/>
    <property type="match status" value="1"/>
</dbReference>
<evidence type="ECO:0000313" key="8">
    <source>
        <dbReference type="Proteomes" id="UP000724149"/>
    </source>
</evidence>
<evidence type="ECO:0000313" key="7">
    <source>
        <dbReference type="EMBL" id="MBM6923158.1"/>
    </source>
</evidence>
<evidence type="ECO:0000256" key="6">
    <source>
        <dbReference type="ARBA" id="ARBA00044538"/>
    </source>
</evidence>
<gene>
    <name evidence="7" type="ORF">H9X81_05565</name>
</gene>
<protein>
    <recommendedName>
        <fullName evidence="6">Ribosomal processing cysteine protease Prp</fullName>
    </recommendedName>
</protein>
<keyword evidence="3" id="KW-0378">Hydrolase</keyword>
<dbReference type="SUPFAM" id="SSF118010">
    <property type="entry name" value="TM1457-like"/>
    <property type="match status" value="1"/>
</dbReference>
<reference evidence="7 8" key="1">
    <citation type="journal article" date="2021" name="Sci. Rep.">
        <title>The distribution of antibiotic resistance genes in chicken gut microbiota commensals.</title>
        <authorList>
            <person name="Juricova H."/>
            <person name="Matiasovicova J."/>
            <person name="Kubasova T."/>
            <person name="Cejkova D."/>
            <person name="Rychlik I."/>
        </authorList>
    </citation>
    <scope>NUCLEOTIDE SEQUENCE [LARGE SCALE GENOMIC DNA]</scope>
    <source>
        <strain evidence="7 8">An564</strain>
    </source>
</reference>
<sequence length="104" mass="10671">MITAVFACAADAVAAVTVSGHAGYAPAGEDIVCASVSSAVQLTANALTEILGTKAQVKVSENSVKIVPAQGDSRSQDFLRALQLHLELLAEDYPGTVKVTISEV</sequence>
<evidence type="ECO:0000256" key="4">
    <source>
        <dbReference type="ARBA" id="ARBA00022807"/>
    </source>
</evidence>
<dbReference type="Proteomes" id="UP000724149">
    <property type="component" value="Unassembled WGS sequence"/>
</dbReference>
<dbReference type="GO" id="GO:0008233">
    <property type="term" value="F:peptidase activity"/>
    <property type="evidence" value="ECO:0007669"/>
    <property type="project" value="UniProtKB-KW"/>
</dbReference>
<dbReference type="RefSeq" id="WP_177502747.1">
    <property type="nucleotide sequence ID" value="NZ_JACSNR010000004.1"/>
</dbReference>
<name>A0ABS2GNU2_9FIRM</name>
<dbReference type="GO" id="GO:0006508">
    <property type="term" value="P:proteolysis"/>
    <property type="evidence" value="ECO:0007669"/>
    <property type="project" value="UniProtKB-KW"/>
</dbReference>
<accession>A0ABS2GNU2</accession>
<keyword evidence="1" id="KW-0690">Ribosome biogenesis</keyword>
<organism evidence="7 8">
    <name type="scientific">Hydrogenoanaerobacterium saccharovorans</name>
    <dbReference type="NCBI Taxonomy" id="474960"/>
    <lineage>
        <taxon>Bacteria</taxon>
        <taxon>Bacillati</taxon>
        <taxon>Bacillota</taxon>
        <taxon>Clostridia</taxon>
        <taxon>Eubacteriales</taxon>
        <taxon>Oscillospiraceae</taxon>
        <taxon>Hydrogenoanaerobacterium</taxon>
    </lineage>
</organism>
<dbReference type="PANTHER" id="PTHR39178:SF1">
    <property type="entry name" value="RIBOSOMAL-PROCESSING CYSTEINE PROTEASE PRP"/>
    <property type="match status" value="1"/>
</dbReference>
<dbReference type="PANTHER" id="PTHR39178">
    <property type="entry name" value="HYPOTHETICAL RIBOSOME-ASSOCIATED PROTEIN"/>
    <property type="match status" value="1"/>
</dbReference>
<dbReference type="InterPro" id="IPR036764">
    <property type="entry name" value="Peptidase_Prp_sf"/>
</dbReference>
<keyword evidence="4" id="KW-0788">Thiol protease</keyword>
<evidence type="ECO:0000256" key="3">
    <source>
        <dbReference type="ARBA" id="ARBA00022801"/>
    </source>
</evidence>
<dbReference type="CDD" id="cd16332">
    <property type="entry name" value="Prp-like"/>
    <property type="match status" value="1"/>
</dbReference>
<evidence type="ECO:0000256" key="5">
    <source>
        <dbReference type="ARBA" id="ARBA00044503"/>
    </source>
</evidence>
<keyword evidence="8" id="KW-1185">Reference proteome</keyword>
<dbReference type="Gene3D" id="3.30.70.1490">
    <property type="entry name" value="Cysteine protease Prp"/>
    <property type="match status" value="1"/>
</dbReference>
<comment type="similarity">
    <text evidence="5">Belongs to the Prp family.</text>
</comment>
<evidence type="ECO:0000256" key="2">
    <source>
        <dbReference type="ARBA" id="ARBA00022670"/>
    </source>
</evidence>
<proteinExistence type="inferred from homology"/>
<dbReference type="InterPro" id="IPR007422">
    <property type="entry name" value="Peptidase_Prp"/>
</dbReference>
<keyword evidence="2 7" id="KW-0645">Protease</keyword>